<dbReference type="RefSeq" id="WP_101280860.1">
    <property type="nucleotide sequence ID" value="NZ_CP031742.1"/>
</dbReference>
<dbReference type="KEGG" id="sky:D0C37_12850"/>
<accession>A0A385DAG6</accession>
<gene>
    <name evidence="2" type="ORF">D0C37_12850</name>
</gene>
<dbReference type="GeneID" id="300115071"/>
<dbReference type="AlphaFoldDB" id="A0A385DAG6"/>
<evidence type="ECO:0000313" key="3">
    <source>
        <dbReference type="Proteomes" id="UP000259636"/>
    </source>
</evidence>
<reference evidence="2 3" key="1">
    <citation type="submission" date="2018-08" db="EMBL/GenBank/DDBJ databases">
        <authorList>
            <person name="Ferrada E.E."/>
            <person name="Latorre B.A."/>
        </authorList>
    </citation>
    <scope>NUCLEOTIDE SEQUENCE [LARGE SCALE GENOMIC DNA]</scope>
    <source>
        <strain evidence="2 3">VK-A60T</strain>
    </source>
</reference>
<organism evidence="2 3">
    <name type="scientific">Streptomyces koyangensis</name>
    <dbReference type="NCBI Taxonomy" id="188770"/>
    <lineage>
        <taxon>Bacteria</taxon>
        <taxon>Bacillati</taxon>
        <taxon>Actinomycetota</taxon>
        <taxon>Actinomycetes</taxon>
        <taxon>Kitasatosporales</taxon>
        <taxon>Streptomycetaceae</taxon>
        <taxon>Streptomyces</taxon>
        <taxon>Streptomyces aurantiacus group</taxon>
    </lineage>
</organism>
<dbReference type="EMBL" id="CP031742">
    <property type="protein sequence ID" value="AXQ55395.1"/>
    <property type="molecule type" value="Genomic_DNA"/>
</dbReference>
<feature type="chain" id="PRO_5038634091" evidence="1">
    <location>
        <begin position="23"/>
        <end position="66"/>
    </location>
</feature>
<sequence length="66" mass="6529">MRFRTAAASAALVLAAVLSAAACSPEPEGRPECEGTAGQIPADCAVEPSFAETEAGEPAEGEPATP</sequence>
<evidence type="ECO:0000256" key="1">
    <source>
        <dbReference type="SAM" id="SignalP"/>
    </source>
</evidence>
<keyword evidence="1" id="KW-0732">Signal</keyword>
<proteinExistence type="predicted"/>
<protein>
    <submittedName>
        <fullName evidence="2">Uncharacterized protein</fullName>
    </submittedName>
</protein>
<evidence type="ECO:0000313" key="2">
    <source>
        <dbReference type="EMBL" id="AXQ55395.1"/>
    </source>
</evidence>
<name>A0A385DAG6_9ACTN</name>
<feature type="signal peptide" evidence="1">
    <location>
        <begin position="1"/>
        <end position="22"/>
    </location>
</feature>
<dbReference type="Proteomes" id="UP000259636">
    <property type="component" value="Chromosome"/>
</dbReference>
<dbReference type="PROSITE" id="PS51257">
    <property type="entry name" value="PROKAR_LIPOPROTEIN"/>
    <property type="match status" value="1"/>
</dbReference>